<dbReference type="PANTHER" id="PTHR42754">
    <property type="entry name" value="ENDOGLUCANASE"/>
    <property type="match status" value="1"/>
</dbReference>
<dbReference type="Proteomes" id="UP000000379">
    <property type="component" value="Chromosome"/>
</dbReference>
<dbReference type="PANTHER" id="PTHR42754:SF1">
    <property type="entry name" value="LIPOPROTEIN"/>
    <property type="match status" value="1"/>
</dbReference>
<dbReference type="SUPFAM" id="SSF75011">
    <property type="entry name" value="3-carboxy-cis,cis-mucoante lactonizing enzyme"/>
    <property type="match status" value="1"/>
</dbReference>
<dbReference type="eggNOG" id="COG1520">
    <property type="taxonomic scope" value="Bacteria"/>
</dbReference>
<dbReference type="RefSeq" id="WP_013177440.1">
    <property type="nucleotide sequence ID" value="NC_014221.1"/>
</dbReference>
<gene>
    <name evidence="2" type="ordered locus">Trad_0936</name>
</gene>
<reference evidence="3" key="1">
    <citation type="submission" date="2010-05" db="EMBL/GenBank/DDBJ databases">
        <title>The complete genome of Truepera radiovictris DSM 17093.</title>
        <authorList>
            <consortium name="US DOE Joint Genome Institute (JGI-PGF)"/>
            <person name="Lucas S."/>
            <person name="Copeland A."/>
            <person name="Lapidus A."/>
            <person name="Glavina del Rio T."/>
            <person name="Dalin E."/>
            <person name="Tice H."/>
            <person name="Bruce D."/>
            <person name="Goodwin L."/>
            <person name="Pitluck S."/>
            <person name="Kyrpides N."/>
            <person name="Mavromatis K."/>
            <person name="Ovchinnikova G."/>
            <person name="Munk A.C."/>
            <person name="Detter J.C."/>
            <person name="Han C."/>
            <person name="Tapia R."/>
            <person name="Land M."/>
            <person name="Hauser L."/>
            <person name="Markowitz V."/>
            <person name="Cheng J.-F."/>
            <person name="Hugenholtz P."/>
            <person name="Woyke T."/>
            <person name="Wu D."/>
            <person name="Tindall B."/>
            <person name="Pomrenke H.G."/>
            <person name="Brambilla E."/>
            <person name="Klenk H.-P."/>
            <person name="Eisen J.A."/>
        </authorList>
    </citation>
    <scope>NUCLEOTIDE SEQUENCE [LARGE SCALE GENOMIC DNA]</scope>
    <source>
        <strain evidence="3">DSM 17093 / CIP 108686 / LMG 22925 / RQ-24</strain>
    </source>
</reference>
<evidence type="ECO:0000313" key="3">
    <source>
        <dbReference type="Proteomes" id="UP000000379"/>
    </source>
</evidence>
<reference evidence="2 3" key="2">
    <citation type="journal article" date="2011" name="Stand. Genomic Sci.">
        <title>Complete genome sequence of Truepera radiovictrix type strain (RQ-24).</title>
        <authorList>
            <person name="Ivanova N."/>
            <person name="Rohde C."/>
            <person name="Munk C."/>
            <person name="Nolan M."/>
            <person name="Lucas S."/>
            <person name="Del Rio T.G."/>
            <person name="Tice H."/>
            <person name="Deshpande S."/>
            <person name="Cheng J.F."/>
            <person name="Tapia R."/>
            <person name="Han C."/>
            <person name="Goodwin L."/>
            <person name="Pitluck S."/>
            <person name="Liolios K."/>
            <person name="Mavromatis K."/>
            <person name="Mikhailova N."/>
            <person name="Pati A."/>
            <person name="Chen A."/>
            <person name="Palaniappan K."/>
            <person name="Land M."/>
            <person name="Hauser L."/>
            <person name="Chang Y.J."/>
            <person name="Jeffries C.D."/>
            <person name="Brambilla E."/>
            <person name="Rohde M."/>
            <person name="Goker M."/>
            <person name="Tindall B.J."/>
            <person name="Woyke T."/>
            <person name="Bristow J."/>
            <person name="Eisen J.A."/>
            <person name="Markowitz V."/>
            <person name="Hugenholtz P."/>
            <person name="Kyrpides N.C."/>
            <person name="Klenk H.P."/>
            <person name="Lapidus A."/>
        </authorList>
    </citation>
    <scope>NUCLEOTIDE SEQUENCE [LARGE SCALE GENOMIC DNA]</scope>
    <source>
        <strain evidence="3">DSM 17093 / CIP 108686 / LMG 22925 / RQ-24</strain>
    </source>
</reference>
<keyword evidence="3" id="KW-1185">Reference proteome</keyword>
<dbReference type="InterPro" id="IPR011042">
    <property type="entry name" value="6-blade_b-propeller_TolB-like"/>
</dbReference>
<dbReference type="OrthoDB" id="436945at2"/>
<name>D7CUS7_TRURR</name>
<feature type="chain" id="PRO_5003094592" evidence="1">
    <location>
        <begin position="22"/>
        <end position="421"/>
    </location>
</feature>
<dbReference type="HOGENOM" id="CLU_035227_1_1_0"/>
<evidence type="ECO:0000256" key="1">
    <source>
        <dbReference type="SAM" id="SignalP"/>
    </source>
</evidence>
<dbReference type="Pfam" id="PF06739">
    <property type="entry name" value="SBBP"/>
    <property type="match status" value="2"/>
</dbReference>
<sequence length="421" mass="44415">MLRKSLLRFSLLTLLAACSQAPTLEADAPLEPLTLGTTGFDALRGLAPYSSGVYAVGDTGGDLHGAPKGNGDVFIRKVDREGAVVWGRQFGTPEYDTAEGVASDALGNAYVAGMTYGSLAGSRGASDLFVRKYSPSGAVVWTRQFGTGDYDYVGDIAVYGSSVYVVGFTQGNLAGSQGGWDAFIRKYTDSGSVVWTKQFGTGAEDFAKDVAVDGLGNVYVVGYTYGTLAGTHGGDADMFIRKYSASGAVQWTRQRHYNDEDTGVAVATSGSHVYLVGGYNKSSDPFNPDPNVRVVKFSASGSTVWDKGYGPPGVDYVYDVSADPKGNFYLAGETYTSFSGVNKGGADGYVRQYTPAGSVVWSRQLGTPEYDATYAVLARTSSELYLAGTTYGTLGSSYSGNGDAYLRRTNAGTGSTVWTDQ</sequence>
<dbReference type="Gene3D" id="2.80.10.50">
    <property type="match status" value="1"/>
</dbReference>
<evidence type="ECO:0000313" key="2">
    <source>
        <dbReference type="EMBL" id="ADI14068.1"/>
    </source>
</evidence>
<keyword evidence="1" id="KW-0732">Signal</keyword>
<dbReference type="Gene3D" id="2.120.10.30">
    <property type="entry name" value="TolB, C-terminal domain"/>
    <property type="match status" value="1"/>
</dbReference>
<feature type="signal peptide" evidence="1">
    <location>
        <begin position="1"/>
        <end position="21"/>
    </location>
</feature>
<dbReference type="InterPro" id="IPR010620">
    <property type="entry name" value="SBBP_repeat"/>
</dbReference>
<dbReference type="KEGG" id="tra:Trad_0936"/>
<proteinExistence type="predicted"/>
<organism evidence="2 3">
    <name type="scientific">Truepera radiovictrix (strain DSM 17093 / CIP 108686 / LMG 22925 / RQ-24)</name>
    <dbReference type="NCBI Taxonomy" id="649638"/>
    <lineage>
        <taxon>Bacteria</taxon>
        <taxon>Thermotogati</taxon>
        <taxon>Deinococcota</taxon>
        <taxon>Deinococci</taxon>
        <taxon>Trueperales</taxon>
        <taxon>Trueperaceae</taxon>
        <taxon>Truepera</taxon>
    </lineage>
</organism>
<protein>
    <submittedName>
        <fullName evidence="2">Hemolysin-type calcium-binding region</fullName>
    </submittedName>
</protein>
<dbReference type="AlphaFoldDB" id="D7CUS7"/>
<dbReference type="EMBL" id="CP002049">
    <property type="protein sequence ID" value="ADI14068.1"/>
    <property type="molecule type" value="Genomic_DNA"/>
</dbReference>
<dbReference type="STRING" id="649638.Trad_0936"/>
<accession>D7CUS7</accession>